<dbReference type="InterPro" id="IPR014975">
    <property type="entry name" value="DUF1836"/>
</dbReference>
<name>A0A9D1LNM4_9FIRM</name>
<dbReference type="Proteomes" id="UP000824070">
    <property type="component" value="Unassembled WGS sequence"/>
</dbReference>
<feature type="compositionally biased region" description="Basic and acidic residues" evidence="1">
    <location>
        <begin position="198"/>
        <end position="237"/>
    </location>
</feature>
<dbReference type="PANTHER" id="PTHR40056:SF1">
    <property type="entry name" value="DUF1836 DOMAIN-CONTAINING PROTEIN"/>
    <property type="match status" value="1"/>
</dbReference>
<reference evidence="2" key="2">
    <citation type="journal article" date="2021" name="PeerJ">
        <title>Extensive microbial diversity within the chicken gut microbiome revealed by metagenomics and culture.</title>
        <authorList>
            <person name="Gilroy R."/>
            <person name="Ravi A."/>
            <person name="Getino M."/>
            <person name="Pursley I."/>
            <person name="Horton D.L."/>
            <person name="Alikhan N.F."/>
            <person name="Baker D."/>
            <person name="Gharbi K."/>
            <person name="Hall N."/>
            <person name="Watson M."/>
            <person name="Adriaenssens E.M."/>
            <person name="Foster-Nyarko E."/>
            <person name="Jarju S."/>
            <person name="Secka A."/>
            <person name="Antonio M."/>
            <person name="Oren A."/>
            <person name="Chaudhuri R.R."/>
            <person name="La Ragione R."/>
            <person name="Hildebrand F."/>
            <person name="Pallen M.J."/>
        </authorList>
    </citation>
    <scope>NUCLEOTIDE SEQUENCE</scope>
    <source>
        <strain evidence="2">ChiGjej1B1-22543</strain>
    </source>
</reference>
<organism evidence="2 3">
    <name type="scientific">Candidatus Alloenteromonas pullicola</name>
    <dbReference type="NCBI Taxonomy" id="2840784"/>
    <lineage>
        <taxon>Bacteria</taxon>
        <taxon>Bacillati</taxon>
        <taxon>Bacillota</taxon>
        <taxon>Bacillota incertae sedis</taxon>
        <taxon>Candidatus Alloenteromonas</taxon>
    </lineage>
</organism>
<accession>A0A9D1LNM4</accession>
<dbReference type="AlphaFoldDB" id="A0A9D1LNM4"/>
<evidence type="ECO:0000313" key="3">
    <source>
        <dbReference type="Proteomes" id="UP000824070"/>
    </source>
</evidence>
<sequence length="237" mass="26930">MKKEIEELQGYLHNLASFSLPKYKELPLVGQYMEQVLTFINGALSSLSPHQERALTSFMVNNYVKAKMIEEPVKKKYSRDQIGYLMAICLMKTTISMSDVSILLEYDKGVSSNKDRLYAFFCELETSILSESAKKTAPRVEEIYKRYRGEAAKKAKSAEENAENSLALLALRLSIQAQANKLLSEYIIDVLRTHKHGKEASLPEKGSSELKKEKSLGKKEAKRLAEQKEGKKKEKQQ</sequence>
<dbReference type="PANTHER" id="PTHR40056">
    <property type="entry name" value="HYPOTHETICAL CYTOSOLIC PROTEIN"/>
    <property type="match status" value="1"/>
</dbReference>
<dbReference type="Pfam" id="PF08876">
    <property type="entry name" value="DUF1836"/>
    <property type="match status" value="1"/>
</dbReference>
<protein>
    <submittedName>
        <fullName evidence="2">DUF1836 domain-containing protein</fullName>
    </submittedName>
</protein>
<feature type="region of interest" description="Disordered" evidence="1">
    <location>
        <begin position="197"/>
        <end position="237"/>
    </location>
</feature>
<evidence type="ECO:0000256" key="1">
    <source>
        <dbReference type="SAM" id="MobiDB-lite"/>
    </source>
</evidence>
<evidence type="ECO:0000313" key="2">
    <source>
        <dbReference type="EMBL" id="HIU45204.1"/>
    </source>
</evidence>
<proteinExistence type="predicted"/>
<gene>
    <name evidence="2" type="ORF">IAC52_02775</name>
</gene>
<dbReference type="EMBL" id="DVMV01000018">
    <property type="protein sequence ID" value="HIU45204.1"/>
    <property type="molecule type" value="Genomic_DNA"/>
</dbReference>
<comment type="caution">
    <text evidence="2">The sequence shown here is derived from an EMBL/GenBank/DDBJ whole genome shotgun (WGS) entry which is preliminary data.</text>
</comment>
<reference evidence="2" key="1">
    <citation type="submission" date="2020-10" db="EMBL/GenBank/DDBJ databases">
        <authorList>
            <person name="Gilroy R."/>
        </authorList>
    </citation>
    <scope>NUCLEOTIDE SEQUENCE</scope>
    <source>
        <strain evidence="2">ChiGjej1B1-22543</strain>
    </source>
</reference>